<keyword evidence="6 8" id="KW-0862">Zinc</keyword>
<dbReference type="InterPro" id="IPR002125">
    <property type="entry name" value="CMP_dCMP_dom"/>
</dbReference>
<dbReference type="EMBL" id="NHNI01000002">
    <property type="protein sequence ID" value="OZY84465.1"/>
    <property type="molecule type" value="Genomic_DNA"/>
</dbReference>
<dbReference type="GO" id="GO:0008270">
    <property type="term" value="F:zinc ion binding"/>
    <property type="evidence" value="ECO:0007669"/>
    <property type="project" value="UniProtKB-UniRule"/>
</dbReference>
<dbReference type="HAMAP" id="MF_00972">
    <property type="entry name" value="tRNA_aden_deaminase"/>
    <property type="match status" value="1"/>
</dbReference>
<dbReference type="PANTHER" id="PTHR11079">
    <property type="entry name" value="CYTOSINE DEAMINASE FAMILY MEMBER"/>
    <property type="match status" value="1"/>
</dbReference>
<feature type="binding site" evidence="8">
    <location>
        <position position="97"/>
    </location>
    <ligand>
        <name>Zn(2+)</name>
        <dbReference type="ChEBI" id="CHEBI:29105"/>
        <note>catalytic</note>
    </ligand>
</feature>
<feature type="binding site" evidence="8">
    <location>
        <position position="67"/>
    </location>
    <ligand>
        <name>Zn(2+)</name>
        <dbReference type="ChEBI" id="CHEBI:29105"/>
        <note>catalytic</note>
    </ligand>
</feature>
<feature type="domain" description="CMP/dCMP-type deaminase" evidence="10">
    <location>
        <begin position="16"/>
        <end position="125"/>
    </location>
</feature>
<dbReference type="Proteomes" id="UP000216101">
    <property type="component" value="Unassembled WGS sequence"/>
</dbReference>
<dbReference type="RefSeq" id="WP_094985521.1">
    <property type="nucleotide sequence ID" value="NZ_NHNI01000002.1"/>
</dbReference>
<keyword evidence="3 8" id="KW-0819">tRNA processing</keyword>
<dbReference type="NCBIfam" id="NF008113">
    <property type="entry name" value="PRK10860.1"/>
    <property type="match status" value="1"/>
</dbReference>
<dbReference type="Pfam" id="PF00383">
    <property type="entry name" value="dCMP_cyt_deam_1"/>
    <property type="match status" value="1"/>
</dbReference>
<dbReference type="SUPFAM" id="SSF53927">
    <property type="entry name" value="Cytidine deaminase-like"/>
    <property type="match status" value="1"/>
</dbReference>
<comment type="cofactor">
    <cofactor evidence="8">
        <name>Zn(2+)</name>
        <dbReference type="ChEBI" id="CHEBI:29105"/>
    </cofactor>
    <text evidence="8">Binds 1 zinc ion per subunit.</text>
</comment>
<comment type="similarity">
    <text evidence="1">Belongs to the cytidine and deoxycytidylate deaminase family. ADAT2 subfamily.</text>
</comment>
<organism evidence="11 12">
    <name type="scientific">Cellvibrio mixtus</name>
    <dbReference type="NCBI Taxonomy" id="39650"/>
    <lineage>
        <taxon>Bacteria</taxon>
        <taxon>Pseudomonadati</taxon>
        <taxon>Pseudomonadota</taxon>
        <taxon>Gammaproteobacteria</taxon>
        <taxon>Cellvibrionales</taxon>
        <taxon>Cellvibrionaceae</taxon>
        <taxon>Cellvibrio</taxon>
    </lineage>
</organism>
<evidence type="ECO:0000256" key="9">
    <source>
        <dbReference type="SAM" id="MobiDB-lite"/>
    </source>
</evidence>
<dbReference type="InterPro" id="IPR016192">
    <property type="entry name" value="APOBEC/CMP_deaminase_Zn-bd"/>
</dbReference>
<evidence type="ECO:0000256" key="3">
    <source>
        <dbReference type="ARBA" id="ARBA00022694"/>
    </source>
</evidence>
<evidence type="ECO:0000313" key="12">
    <source>
        <dbReference type="Proteomes" id="UP000216101"/>
    </source>
</evidence>
<dbReference type="PANTHER" id="PTHR11079:SF202">
    <property type="entry name" value="TRNA-SPECIFIC ADENOSINE DEAMINASE"/>
    <property type="match status" value="1"/>
</dbReference>
<feature type="region of interest" description="Disordered" evidence="9">
    <location>
        <begin position="167"/>
        <end position="186"/>
    </location>
</feature>
<feature type="binding site" evidence="8">
    <location>
        <position position="100"/>
    </location>
    <ligand>
        <name>Zn(2+)</name>
        <dbReference type="ChEBI" id="CHEBI:29105"/>
        <note>catalytic</note>
    </ligand>
</feature>
<keyword evidence="5 8" id="KW-0378">Hydrolase</keyword>
<dbReference type="GO" id="GO:0052717">
    <property type="term" value="F:tRNA-specific adenosine-34 deaminase activity"/>
    <property type="evidence" value="ECO:0007669"/>
    <property type="project" value="UniProtKB-UniRule"/>
</dbReference>
<gene>
    <name evidence="8" type="primary">tadA</name>
    <name evidence="11" type="ORF">CBP51_14770</name>
</gene>
<evidence type="ECO:0000256" key="1">
    <source>
        <dbReference type="ARBA" id="ARBA00010669"/>
    </source>
</evidence>
<evidence type="ECO:0000259" key="10">
    <source>
        <dbReference type="PROSITE" id="PS51747"/>
    </source>
</evidence>
<evidence type="ECO:0000256" key="6">
    <source>
        <dbReference type="ARBA" id="ARBA00022833"/>
    </source>
</evidence>
<comment type="caution">
    <text evidence="11">The sequence shown here is derived from an EMBL/GenBank/DDBJ whole genome shotgun (WGS) entry which is preliminary data.</text>
</comment>
<dbReference type="EC" id="3.5.4.33" evidence="8"/>
<name>A0A266Q3P1_9GAMM</name>
<sequence>MNNPDSAEYAAPVFSEQDKQWMEYAFQLAAQGKELGEVPVGAVIVRDGKVLGEGFNQPITRHDPTAHAEIIALRQAAQQVQNYRLVGASIYVTLEPCTMCVGALVHARIARLVFGTTEPKAGAVVSKSQLLDNDYFNHRVSYAGGLMVSECQHQLSQFFAARREQKRQEKWERQSQVTPTNNGGDE</sequence>
<keyword evidence="4 8" id="KW-0479">Metal-binding</keyword>
<dbReference type="FunFam" id="3.40.140.10:FF:000005">
    <property type="entry name" value="tRNA-specific adenosine deaminase"/>
    <property type="match status" value="1"/>
</dbReference>
<reference evidence="12" key="1">
    <citation type="submission" date="2017-05" db="EMBL/GenBank/DDBJ databases">
        <authorList>
            <person name="Barney B.M."/>
        </authorList>
    </citation>
    <scope>NUCLEOTIDE SEQUENCE [LARGE SCALE GENOMIC DNA]</scope>
    <source>
        <strain evidence="12">PSBB022</strain>
    </source>
</reference>
<dbReference type="STRING" id="1209072.GCA_000766945_02606"/>
<dbReference type="GO" id="GO:0002100">
    <property type="term" value="P:tRNA wobble adenosine to inosine editing"/>
    <property type="evidence" value="ECO:0007669"/>
    <property type="project" value="UniProtKB-UniRule"/>
</dbReference>
<feature type="compositionally biased region" description="Polar residues" evidence="9">
    <location>
        <begin position="177"/>
        <end position="186"/>
    </location>
</feature>
<evidence type="ECO:0000256" key="2">
    <source>
        <dbReference type="ARBA" id="ARBA00011738"/>
    </source>
</evidence>
<protein>
    <recommendedName>
        <fullName evidence="8">tRNA-specific adenosine deaminase</fullName>
        <ecNumber evidence="8">3.5.4.33</ecNumber>
    </recommendedName>
</protein>
<dbReference type="Gene3D" id="3.40.140.10">
    <property type="entry name" value="Cytidine Deaminase, domain 2"/>
    <property type="match status" value="1"/>
</dbReference>
<evidence type="ECO:0000256" key="8">
    <source>
        <dbReference type="HAMAP-Rule" id="MF_00972"/>
    </source>
</evidence>
<keyword evidence="12" id="KW-1185">Reference proteome</keyword>
<evidence type="ECO:0000256" key="4">
    <source>
        <dbReference type="ARBA" id="ARBA00022723"/>
    </source>
</evidence>
<evidence type="ECO:0000313" key="11">
    <source>
        <dbReference type="EMBL" id="OZY84465.1"/>
    </source>
</evidence>
<evidence type="ECO:0000256" key="7">
    <source>
        <dbReference type="ARBA" id="ARBA00048045"/>
    </source>
</evidence>
<dbReference type="InterPro" id="IPR028883">
    <property type="entry name" value="tRNA_aden_deaminase"/>
</dbReference>
<dbReference type="PROSITE" id="PS51747">
    <property type="entry name" value="CYT_DCMP_DEAMINASES_2"/>
    <property type="match status" value="1"/>
</dbReference>
<comment type="catalytic activity">
    <reaction evidence="7 8">
        <text>adenosine(34) in tRNA + H2O + H(+) = inosine(34) in tRNA + NH4(+)</text>
        <dbReference type="Rhea" id="RHEA:43168"/>
        <dbReference type="Rhea" id="RHEA-COMP:10373"/>
        <dbReference type="Rhea" id="RHEA-COMP:10374"/>
        <dbReference type="ChEBI" id="CHEBI:15377"/>
        <dbReference type="ChEBI" id="CHEBI:15378"/>
        <dbReference type="ChEBI" id="CHEBI:28938"/>
        <dbReference type="ChEBI" id="CHEBI:74411"/>
        <dbReference type="ChEBI" id="CHEBI:82852"/>
        <dbReference type="EC" id="3.5.4.33"/>
    </reaction>
</comment>
<dbReference type="PROSITE" id="PS00903">
    <property type="entry name" value="CYT_DCMP_DEAMINASES_1"/>
    <property type="match status" value="1"/>
</dbReference>
<evidence type="ECO:0000256" key="5">
    <source>
        <dbReference type="ARBA" id="ARBA00022801"/>
    </source>
</evidence>
<comment type="subunit">
    <text evidence="2 8">Homodimer.</text>
</comment>
<accession>A0A266Q3P1</accession>
<feature type="active site" description="Proton donor" evidence="8">
    <location>
        <position position="69"/>
    </location>
</feature>
<dbReference type="CDD" id="cd01285">
    <property type="entry name" value="nucleoside_deaminase"/>
    <property type="match status" value="1"/>
</dbReference>
<dbReference type="AlphaFoldDB" id="A0A266Q3P1"/>
<proteinExistence type="inferred from homology"/>
<dbReference type="InterPro" id="IPR016193">
    <property type="entry name" value="Cytidine_deaminase-like"/>
</dbReference>
<comment type="function">
    <text evidence="8">Catalyzes the deamination of adenosine to inosine at the wobble position 34 of tRNA(Arg2).</text>
</comment>